<evidence type="ECO:0000313" key="1">
    <source>
        <dbReference type="EMBL" id="OAX33571.1"/>
    </source>
</evidence>
<dbReference type="EMBL" id="KV448746">
    <property type="protein sequence ID" value="OAX33571.1"/>
    <property type="molecule type" value="Genomic_DNA"/>
</dbReference>
<gene>
    <name evidence="1" type="ORF">K503DRAFT_859723</name>
</gene>
<dbReference type="InParanoid" id="A0A1B7MLW3"/>
<name>A0A1B7MLW3_9AGAM</name>
<proteinExistence type="predicted"/>
<dbReference type="AlphaFoldDB" id="A0A1B7MLW3"/>
<dbReference type="OrthoDB" id="3059868at2759"/>
<accession>A0A1B7MLW3</accession>
<evidence type="ECO:0000313" key="2">
    <source>
        <dbReference type="Proteomes" id="UP000092154"/>
    </source>
</evidence>
<dbReference type="Proteomes" id="UP000092154">
    <property type="component" value="Unassembled WGS sequence"/>
</dbReference>
<reference evidence="1 2" key="1">
    <citation type="submission" date="2016-06" db="EMBL/GenBank/DDBJ databases">
        <title>Comparative genomics of the ectomycorrhizal sister species Rhizopogon vinicolor and Rhizopogon vesiculosus (Basidiomycota: Boletales) reveals a divergence of the mating type B locus.</title>
        <authorList>
            <consortium name="DOE Joint Genome Institute"/>
            <person name="Mujic A.B."/>
            <person name="Kuo A."/>
            <person name="Tritt A."/>
            <person name="Lipzen A."/>
            <person name="Chen C."/>
            <person name="Johnson J."/>
            <person name="Sharma A."/>
            <person name="Barry K."/>
            <person name="Grigoriev I.V."/>
            <person name="Spatafora J.W."/>
        </authorList>
    </citation>
    <scope>NUCLEOTIDE SEQUENCE [LARGE SCALE GENOMIC DNA]</scope>
    <source>
        <strain evidence="1 2">AM-OR11-026</strain>
    </source>
</reference>
<keyword evidence="2" id="KW-1185">Reference proteome</keyword>
<protein>
    <submittedName>
        <fullName evidence="1">Uncharacterized protein</fullName>
    </submittedName>
</protein>
<organism evidence="1 2">
    <name type="scientific">Rhizopogon vinicolor AM-OR11-026</name>
    <dbReference type="NCBI Taxonomy" id="1314800"/>
    <lineage>
        <taxon>Eukaryota</taxon>
        <taxon>Fungi</taxon>
        <taxon>Dikarya</taxon>
        <taxon>Basidiomycota</taxon>
        <taxon>Agaricomycotina</taxon>
        <taxon>Agaricomycetes</taxon>
        <taxon>Agaricomycetidae</taxon>
        <taxon>Boletales</taxon>
        <taxon>Suillineae</taxon>
        <taxon>Rhizopogonaceae</taxon>
        <taxon>Rhizopogon</taxon>
    </lineage>
</organism>
<sequence length="339" mass="38535">MFVQILSFPCLWSFHDLLIDPHNNVYVYPWSLLQIIFVFILATCFLRTFIPRPPKENPQHARTVIQALQTVLVPTCSLWPTRYIRLVERASTHGHGSASKIVVPLSMLLQDVRDGLMELRDPVCDLEDLMDGGVSAYGCYVCLSIDWKWRVHWLDRVLQGDISDDAKSWVADSSYLPADMQRVRRLAPGASPSPGLQSIINLDNKPLSHLATIQLPRGSRVTLEFTFLSSSISVLSTAHTLCMMPFLTRRFPYRLSDVFAVVSNTRNFKLTSLSNASETYANSLVAASTKLTDDPVVRKQYVDEMGIKAWRERRLMIAFEAALVRKGWLEHWEVVLVAR</sequence>